<dbReference type="AlphaFoldDB" id="A0A2G1QMJ7"/>
<gene>
    <name evidence="1" type="ORF">CSC94_11505</name>
</gene>
<keyword evidence="2" id="KW-1185">Reference proteome</keyword>
<proteinExistence type="predicted"/>
<evidence type="ECO:0000313" key="2">
    <source>
        <dbReference type="Proteomes" id="UP000221168"/>
    </source>
</evidence>
<protein>
    <submittedName>
        <fullName evidence="1">Uncharacterized protein</fullName>
    </submittedName>
</protein>
<organism evidence="1 2">
    <name type="scientific">Zhengella mangrovi</name>
    <dbReference type="NCBI Taxonomy" id="1982044"/>
    <lineage>
        <taxon>Bacteria</taxon>
        <taxon>Pseudomonadati</taxon>
        <taxon>Pseudomonadota</taxon>
        <taxon>Alphaproteobacteria</taxon>
        <taxon>Hyphomicrobiales</taxon>
        <taxon>Notoacmeibacteraceae</taxon>
        <taxon>Zhengella</taxon>
    </lineage>
</organism>
<reference evidence="1 2" key="1">
    <citation type="submission" date="2017-10" db="EMBL/GenBank/DDBJ databases">
        <title>Sedimentibacterium mangrovi gen. nov., sp. nov., a novel member of family Phyllobacteriacea isolated from mangrove sediment.</title>
        <authorList>
            <person name="Liao H."/>
            <person name="Tian Y."/>
        </authorList>
    </citation>
    <scope>NUCLEOTIDE SEQUENCE [LARGE SCALE GENOMIC DNA]</scope>
    <source>
        <strain evidence="1 2">X9-2-2</strain>
    </source>
</reference>
<evidence type="ECO:0000313" key="1">
    <source>
        <dbReference type="EMBL" id="PHP66733.1"/>
    </source>
</evidence>
<dbReference type="Proteomes" id="UP000221168">
    <property type="component" value="Unassembled WGS sequence"/>
</dbReference>
<name>A0A2G1QMJ7_9HYPH</name>
<accession>A0A2G1QMJ7</accession>
<dbReference type="EMBL" id="PDVP01000006">
    <property type="protein sequence ID" value="PHP66733.1"/>
    <property type="molecule type" value="Genomic_DNA"/>
</dbReference>
<comment type="caution">
    <text evidence="1">The sequence shown here is derived from an EMBL/GenBank/DDBJ whole genome shotgun (WGS) entry which is preliminary data.</text>
</comment>
<sequence>MVSTPFQVPLLTVPETTVQMLAPAALFPLGFLSQTAMDEIPLMSSVKLTATSTCAGPELILATVGVTLTAVRTGGVVSTTGLSASTRRLATPYS</sequence>